<accession>A0AA38G1G9</accession>
<dbReference type="InterPro" id="IPR011009">
    <property type="entry name" value="Kinase-like_dom_sf"/>
</dbReference>
<evidence type="ECO:0000256" key="17">
    <source>
        <dbReference type="PIRNR" id="PIRNR000641"/>
    </source>
</evidence>
<evidence type="ECO:0000256" key="14">
    <source>
        <dbReference type="ARBA" id="ARBA00023180"/>
    </source>
</evidence>
<dbReference type="InterPro" id="IPR000858">
    <property type="entry name" value="S_locus_glycoprot_dom"/>
</dbReference>
<dbReference type="AlphaFoldDB" id="A0AA38G1G9"/>
<keyword evidence="6 19" id="KW-0732">Signal</keyword>
<dbReference type="OMA" id="HEECSNC"/>
<dbReference type="FunFam" id="3.30.200.20:FF:000059">
    <property type="entry name" value="S-receptor-like serine/threonine-protein kinase"/>
    <property type="match status" value="1"/>
</dbReference>
<dbReference type="SUPFAM" id="SSF51110">
    <property type="entry name" value="alpha-D-mannose-specific plant lectins"/>
    <property type="match status" value="2"/>
</dbReference>
<keyword evidence="23" id="KW-1185">Reference proteome</keyword>
<dbReference type="Pfam" id="PF01453">
    <property type="entry name" value="B_lectin"/>
    <property type="match status" value="1"/>
</dbReference>
<dbReference type="PROSITE" id="PS00108">
    <property type="entry name" value="PROTEIN_KINASE_ST"/>
    <property type="match status" value="1"/>
</dbReference>
<proteinExistence type="inferred from homology"/>
<dbReference type="GO" id="GO:0048544">
    <property type="term" value="P:recognition of pollen"/>
    <property type="evidence" value="ECO:0007669"/>
    <property type="project" value="InterPro"/>
</dbReference>
<dbReference type="SMART" id="SM00220">
    <property type="entry name" value="S_TKc"/>
    <property type="match status" value="1"/>
</dbReference>
<dbReference type="Proteomes" id="UP000824469">
    <property type="component" value="Unassembled WGS sequence"/>
</dbReference>
<name>A0AA38G1G9_TAXCH</name>
<keyword evidence="11" id="KW-0472">Membrane</keyword>
<evidence type="ECO:0000256" key="7">
    <source>
        <dbReference type="ARBA" id="ARBA00022741"/>
    </source>
</evidence>
<evidence type="ECO:0000256" key="2">
    <source>
        <dbReference type="ARBA" id="ARBA00022527"/>
    </source>
</evidence>
<evidence type="ECO:0000313" key="22">
    <source>
        <dbReference type="EMBL" id="KAH9314337.1"/>
    </source>
</evidence>
<dbReference type="PANTHER" id="PTHR47974:SF9">
    <property type="entry name" value="RECEPTOR-LIKE SERINE_THREONINE-PROTEIN KINASE"/>
    <property type="match status" value="1"/>
</dbReference>
<dbReference type="SMART" id="SM00108">
    <property type="entry name" value="B_lectin"/>
    <property type="match status" value="1"/>
</dbReference>
<evidence type="ECO:0000256" key="5">
    <source>
        <dbReference type="ARBA" id="ARBA00022692"/>
    </source>
</evidence>
<gene>
    <name evidence="22" type="ORF">KI387_022964</name>
</gene>
<keyword evidence="4 17" id="KW-0808">Transferase</keyword>
<dbReference type="Gene3D" id="3.30.200.20">
    <property type="entry name" value="Phosphorylase Kinase, domain 1"/>
    <property type="match status" value="1"/>
</dbReference>
<feature type="signal peptide" evidence="19">
    <location>
        <begin position="1"/>
        <end position="36"/>
    </location>
</feature>
<feature type="domain" description="Bulb-type lectin" evidence="21">
    <location>
        <begin position="47"/>
        <end position="169"/>
    </location>
</feature>
<evidence type="ECO:0000256" key="19">
    <source>
        <dbReference type="SAM" id="SignalP"/>
    </source>
</evidence>
<reference evidence="22 23" key="1">
    <citation type="journal article" date="2021" name="Nat. Plants">
        <title>The Taxus genome provides insights into paclitaxel biosynthesis.</title>
        <authorList>
            <person name="Xiong X."/>
            <person name="Gou J."/>
            <person name="Liao Q."/>
            <person name="Li Y."/>
            <person name="Zhou Q."/>
            <person name="Bi G."/>
            <person name="Li C."/>
            <person name="Du R."/>
            <person name="Wang X."/>
            <person name="Sun T."/>
            <person name="Guo L."/>
            <person name="Liang H."/>
            <person name="Lu P."/>
            <person name="Wu Y."/>
            <person name="Zhang Z."/>
            <person name="Ro D.K."/>
            <person name="Shang Y."/>
            <person name="Huang S."/>
            <person name="Yan J."/>
        </authorList>
    </citation>
    <scope>NUCLEOTIDE SEQUENCE [LARGE SCALE GENOMIC DNA]</scope>
    <source>
        <strain evidence="22">Ta-2019</strain>
    </source>
</reference>
<comment type="catalytic activity">
    <reaction evidence="15 17">
        <text>L-threonyl-[protein] + ATP = O-phospho-L-threonyl-[protein] + ADP + H(+)</text>
        <dbReference type="Rhea" id="RHEA:46608"/>
        <dbReference type="Rhea" id="RHEA-COMP:11060"/>
        <dbReference type="Rhea" id="RHEA-COMP:11605"/>
        <dbReference type="ChEBI" id="CHEBI:15378"/>
        <dbReference type="ChEBI" id="CHEBI:30013"/>
        <dbReference type="ChEBI" id="CHEBI:30616"/>
        <dbReference type="ChEBI" id="CHEBI:61977"/>
        <dbReference type="ChEBI" id="CHEBI:456216"/>
        <dbReference type="EC" id="2.7.11.1"/>
    </reaction>
</comment>
<keyword evidence="13" id="KW-0675">Receptor</keyword>
<evidence type="ECO:0000256" key="10">
    <source>
        <dbReference type="ARBA" id="ARBA00022989"/>
    </source>
</evidence>
<comment type="catalytic activity">
    <reaction evidence="16 17">
        <text>L-seryl-[protein] + ATP = O-phospho-L-seryl-[protein] + ADP + H(+)</text>
        <dbReference type="Rhea" id="RHEA:17989"/>
        <dbReference type="Rhea" id="RHEA-COMP:9863"/>
        <dbReference type="Rhea" id="RHEA-COMP:11604"/>
        <dbReference type="ChEBI" id="CHEBI:15378"/>
        <dbReference type="ChEBI" id="CHEBI:29999"/>
        <dbReference type="ChEBI" id="CHEBI:30616"/>
        <dbReference type="ChEBI" id="CHEBI:83421"/>
        <dbReference type="ChEBI" id="CHEBI:456216"/>
        <dbReference type="EC" id="2.7.11.1"/>
    </reaction>
</comment>
<keyword evidence="10" id="KW-1133">Transmembrane helix</keyword>
<dbReference type="PIRSF" id="PIRSF000641">
    <property type="entry name" value="SRK"/>
    <property type="match status" value="1"/>
</dbReference>
<keyword evidence="2 17" id="KW-0723">Serine/threonine-protein kinase</keyword>
<comment type="similarity">
    <text evidence="17">Belongs to the protein kinase superfamily. Ser/Thr protein kinase family.</text>
</comment>
<dbReference type="CDD" id="cd14066">
    <property type="entry name" value="STKc_IRAK"/>
    <property type="match status" value="1"/>
</dbReference>
<keyword evidence="3" id="KW-0245">EGF-like domain</keyword>
<keyword evidence="12" id="KW-1015">Disulfide bond</keyword>
<evidence type="ECO:0000256" key="13">
    <source>
        <dbReference type="ARBA" id="ARBA00023170"/>
    </source>
</evidence>
<dbReference type="InterPro" id="IPR000719">
    <property type="entry name" value="Prot_kinase_dom"/>
</dbReference>
<dbReference type="PROSITE" id="PS50011">
    <property type="entry name" value="PROTEIN_KINASE_DOM"/>
    <property type="match status" value="1"/>
</dbReference>
<sequence length="837" mass="91366">MVGMQLTSAERVPTTRFVSSRLYKLLVLCLFSSTCGDDGVLAEGSNNGTVEKGSILRPSEQPKLWHSAGIKFSLGFQPSGNNGMYVVGIAYSGIKNPTLVWTAGGGIKVSVQSSFHLQNNGNLVLQDGIGKVLWQTNTGNSGVVSAVLEDSGNFVLKNGNATTVWDTFTNPTDTLLVGQMLDVGKRLELYPYSLLLEPYGNLTLKWRGNITYWNVGASESSKTLTAAISNDGLFTISNSSGAQLWVARSSDYTDSSITLRRIKLDPDGNLRSYGWHESSQSWRVGWSAVEDQCLVYGWCGNFGMCVYNETGPFCKCPSANFVAVDSKDPQQGCKREPDIDIGECSNNQSMLELEHTEFLSYPPESDDFYGGISDCEQNCLKSGSCIAATILNDGSGMCRFKTTNFTIAYQSITIPSTSYIKVCGEPRLLPSPIVPAAPSSKSIKVSVAGIAVAIVGTLLGLVIIETAVWWVFCRNSPKFGGISAQYTLLEYASGAPIQFSYEELKRSTRNFKEKVGSGGFGTVYKGTLPNRSLVAVKKLEGIEQGDKQFRMEVATISSTHHLNLVRLIGFCSEGRHRLLVYEFMKNTSLDSFLFPSSEKSRILDWDTRLNIALGTARGIAYLHEECRDCIIHCDIKPENILLDDNLNAKVSDFGLAKLNNVRDHRNHTLTSIRGTRGYLAPEWLANLPITSKSDVFSYGMVLLEIISGKRNFDTSVSSGRRKFSTWAFDEFEKGSILSIIDEKLGGQINTEQVERAIQVSFWCIQEQPSQRPSMGKVVKMLEGLLPIERPPAPKPFEGLQSSASINCSVSASGSMISVLAASAPLASSSSSADVFLS</sequence>
<dbReference type="GO" id="GO:0004674">
    <property type="term" value="F:protein serine/threonine kinase activity"/>
    <property type="evidence" value="ECO:0007669"/>
    <property type="project" value="UniProtKB-KW"/>
</dbReference>
<dbReference type="EC" id="2.7.11.1" evidence="17"/>
<protein>
    <recommendedName>
        <fullName evidence="17">Receptor-like serine/threonine-protein kinase</fullName>
        <ecNumber evidence="17">2.7.11.1</ecNumber>
    </recommendedName>
</protein>
<evidence type="ECO:0000256" key="1">
    <source>
        <dbReference type="ARBA" id="ARBA00004479"/>
    </source>
</evidence>
<dbReference type="Pfam" id="PF00954">
    <property type="entry name" value="S_locus_glycop"/>
    <property type="match status" value="1"/>
</dbReference>
<dbReference type="Gene3D" id="2.90.10.10">
    <property type="entry name" value="Bulb-type lectin domain"/>
    <property type="match status" value="2"/>
</dbReference>
<dbReference type="PROSITE" id="PS00107">
    <property type="entry name" value="PROTEIN_KINASE_ATP"/>
    <property type="match status" value="1"/>
</dbReference>
<evidence type="ECO:0000256" key="4">
    <source>
        <dbReference type="ARBA" id="ARBA00022679"/>
    </source>
</evidence>
<keyword evidence="8 17" id="KW-0418">Kinase</keyword>
<comment type="subcellular location">
    <subcellularLocation>
        <location evidence="1">Membrane</location>
        <topology evidence="1">Single-pass type I membrane protein</topology>
    </subcellularLocation>
</comment>
<dbReference type="GO" id="GO:0016020">
    <property type="term" value="C:membrane"/>
    <property type="evidence" value="ECO:0007669"/>
    <property type="project" value="UniProtKB-SubCell"/>
</dbReference>
<evidence type="ECO:0000259" key="21">
    <source>
        <dbReference type="PROSITE" id="PS50927"/>
    </source>
</evidence>
<evidence type="ECO:0000256" key="15">
    <source>
        <dbReference type="ARBA" id="ARBA00047899"/>
    </source>
</evidence>
<dbReference type="InterPro" id="IPR024171">
    <property type="entry name" value="SRK-like_kinase"/>
</dbReference>
<evidence type="ECO:0000313" key="23">
    <source>
        <dbReference type="Proteomes" id="UP000824469"/>
    </source>
</evidence>
<dbReference type="GO" id="GO:0005524">
    <property type="term" value="F:ATP binding"/>
    <property type="evidence" value="ECO:0007669"/>
    <property type="project" value="UniProtKB-UniRule"/>
</dbReference>
<dbReference type="InterPro" id="IPR017441">
    <property type="entry name" value="Protein_kinase_ATP_BS"/>
</dbReference>
<organism evidence="22 23">
    <name type="scientific">Taxus chinensis</name>
    <name type="common">Chinese yew</name>
    <name type="synonym">Taxus wallichiana var. chinensis</name>
    <dbReference type="NCBI Taxonomy" id="29808"/>
    <lineage>
        <taxon>Eukaryota</taxon>
        <taxon>Viridiplantae</taxon>
        <taxon>Streptophyta</taxon>
        <taxon>Embryophyta</taxon>
        <taxon>Tracheophyta</taxon>
        <taxon>Spermatophyta</taxon>
        <taxon>Pinopsida</taxon>
        <taxon>Pinidae</taxon>
        <taxon>Conifers II</taxon>
        <taxon>Cupressales</taxon>
        <taxon>Taxaceae</taxon>
        <taxon>Taxus</taxon>
    </lineage>
</organism>
<evidence type="ECO:0000256" key="12">
    <source>
        <dbReference type="ARBA" id="ARBA00023157"/>
    </source>
</evidence>
<evidence type="ECO:0000259" key="20">
    <source>
        <dbReference type="PROSITE" id="PS50011"/>
    </source>
</evidence>
<evidence type="ECO:0000256" key="8">
    <source>
        <dbReference type="ARBA" id="ARBA00022777"/>
    </source>
</evidence>
<dbReference type="CDD" id="cd00028">
    <property type="entry name" value="B_lectin"/>
    <property type="match status" value="1"/>
</dbReference>
<dbReference type="FunFam" id="1.10.510.10:FF:000384">
    <property type="entry name" value="G-type lectin S-receptor-like serine/threonine-protein kinase"/>
    <property type="match status" value="1"/>
</dbReference>
<dbReference type="InterPro" id="IPR001480">
    <property type="entry name" value="Bulb-type_lectin_dom"/>
</dbReference>
<dbReference type="Pfam" id="PF00069">
    <property type="entry name" value="Pkinase"/>
    <property type="match status" value="1"/>
</dbReference>
<dbReference type="SUPFAM" id="SSF56112">
    <property type="entry name" value="Protein kinase-like (PK-like)"/>
    <property type="match status" value="1"/>
</dbReference>
<dbReference type="InterPro" id="IPR036426">
    <property type="entry name" value="Bulb-type_lectin_dom_sf"/>
</dbReference>
<feature type="domain" description="Protein kinase" evidence="20">
    <location>
        <begin position="509"/>
        <end position="785"/>
    </location>
</feature>
<evidence type="ECO:0000256" key="3">
    <source>
        <dbReference type="ARBA" id="ARBA00022536"/>
    </source>
</evidence>
<dbReference type="PROSITE" id="PS50927">
    <property type="entry name" value="BULB_LECTIN"/>
    <property type="match status" value="2"/>
</dbReference>
<dbReference type="InterPro" id="IPR008271">
    <property type="entry name" value="Ser/Thr_kinase_AS"/>
</dbReference>
<feature type="domain" description="Bulb-type lectin" evidence="21">
    <location>
        <begin position="172"/>
        <end position="285"/>
    </location>
</feature>
<comment type="caution">
    <text evidence="22">The sequence shown here is derived from an EMBL/GenBank/DDBJ whole genome shotgun (WGS) entry which is preliminary data.</text>
</comment>
<evidence type="ECO:0000256" key="18">
    <source>
        <dbReference type="PROSITE-ProRule" id="PRU10141"/>
    </source>
</evidence>
<evidence type="ECO:0000256" key="11">
    <source>
        <dbReference type="ARBA" id="ARBA00023136"/>
    </source>
</evidence>
<keyword evidence="14" id="KW-0325">Glycoprotein</keyword>
<feature type="chain" id="PRO_5041224265" description="Receptor-like serine/threonine-protein kinase" evidence="19">
    <location>
        <begin position="37"/>
        <end position="837"/>
    </location>
</feature>
<keyword evidence="9 17" id="KW-0067">ATP-binding</keyword>
<dbReference type="PANTHER" id="PTHR47974">
    <property type="entry name" value="OS07G0415500 PROTEIN"/>
    <property type="match status" value="1"/>
</dbReference>
<keyword evidence="5" id="KW-0812">Transmembrane</keyword>
<dbReference type="EMBL" id="JAHRHJ020000005">
    <property type="protein sequence ID" value="KAH9314337.1"/>
    <property type="molecule type" value="Genomic_DNA"/>
</dbReference>
<keyword evidence="7 17" id="KW-0547">Nucleotide-binding</keyword>
<feature type="binding site" evidence="18">
    <location>
        <position position="538"/>
    </location>
    <ligand>
        <name>ATP</name>
        <dbReference type="ChEBI" id="CHEBI:30616"/>
    </ligand>
</feature>
<evidence type="ECO:0000256" key="16">
    <source>
        <dbReference type="ARBA" id="ARBA00048679"/>
    </source>
</evidence>
<evidence type="ECO:0000256" key="6">
    <source>
        <dbReference type="ARBA" id="ARBA00022729"/>
    </source>
</evidence>
<dbReference type="Gene3D" id="1.10.510.10">
    <property type="entry name" value="Transferase(Phosphotransferase) domain 1"/>
    <property type="match status" value="1"/>
</dbReference>
<evidence type="ECO:0000256" key="9">
    <source>
        <dbReference type="ARBA" id="ARBA00022840"/>
    </source>
</evidence>